<reference evidence="6" key="1">
    <citation type="journal article" date="2019" name="Int. J. Syst. Evol. Microbiol.">
        <title>The Global Catalogue of Microorganisms (GCM) 10K type strain sequencing project: providing services to taxonomists for standard genome sequencing and annotation.</title>
        <authorList>
            <consortium name="The Broad Institute Genomics Platform"/>
            <consortium name="The Broad Institute Genome Sequencing Center for Infectious Disease"/>
            <person name="Wu L."/>
            <person name="Ma J."/>
        </authorList>
    </citation>
    <scope>NUCLEOTIDE SEQUENCE [LARGE SCALE GENOMIC DNA]</scope>
    <source>
        <strain evidence="6">CGMCC 1.16305</strain>
    </source>
</reference>
<evidence type="ECO:0000256" key="3">
    <source>
        <dbReference type="ARBA" id="ARBA00046345"/>
    </source>
</evidence>
<dbReference type="InterPro" id="IPR002716">
    <property type="entry name" value="PIN_dom"/>
</dbReference>
<dbReference type="PANTHER" id="PTHR30473:SF2">
    <property type="entry name" value="PIN DOMAIN-CONTAINING PROTEIN"/>
    <property type="match status" value="1"/>
</dbReference>
<comment type="caution">
    <text evidence="5">The sequence shown here is derived from an EMBL/GenBank/DDBJ whole genome shotgun (WGS) entry which is preliminary data.</text>
</comment>
<dbReference type="PANTHER" id="PTHR30473">
    <property type="entry name" value="PROTEIN PHOH"/>
    <property type="match status" value="1"/>
</dbReference>
<keyword evidence="1" id="KW-0547">Nucleotide-binding</keyword>
<dbReference type="InterPro" id="IPR003714">
    <property type="entry name" value="PhoH"/>
</dbReference>
<dbReference type="SMART" id="SM00670">
    <property type="entry name" value="PINc"/>
    <property type="match status" value="1"/>
</dbReference>
<gene>
    <name evidence="5" type="ORF">ACFQRG_05410</name>
</gene>
<dbReference type="SUPFAM" id="SSF52540">
    <property type="entry name" value="P-loop containing nucleoside triphosphate hydrolases"/>
    <property type="match status" value="1"/>
</dbReference>
<dbReference type="SUPFAM" id="SSF88723">
    <property type="entry name" value="PIN domain-like"/>
    <property type="match status" value="1"/>
</dbReference>
<sequence>MINHTGGDKLTKIYVLDTNVLLQDPYAIYAFEDNEIVIPAAVLEEIDSKKRNMDEIGRHARQVARLMDNLREKGKLHQKIQLDNGGSIRVELNHRSFQCLKDTFLELNNDNRIIAVALNLKKEEETKPHPRPVILVSKDALVRIKADALGLEAEDFLNDRVINFDAIYEGFQELYVSEESINQFYLDKTLQLKELTKGVFFPNQFVVLKSVTNQSSAISIVDKKGKQLEPCLFGQDTVWGIKARNVQQIMSLELLLREDIELVTLVGKAGTGKTLLALAAGLLQTEDLKIYKKLMIARPILPVGKDIGYLPGEKEEKLRPWLQPIYDNLEFLFNTKISGEIDKILAGISSIQVEAITYIRGRSIPEQFMIIDEAQNLTKHEVKTILTRVGEGTKIVLMGDPQQVDHPYLDEYNNGLTYVVEKMKDQTFSGHVKLSKGERSRLAQIAADIL</sequence>
<dbReference type="InterPro" id="IPR051451">
    <property type="entry name" value="PhoH2-like"/>
</dbReference>
<dbReference type="Gene3D" id="3.40.50.300">
    <property type="entry name" value="P-loop containing nucleotide triphosphate hydrolases"/>
    <property type="match status" value="1"/>
</dbReference>
<evidence type="ECO:0000313" key="6">
    <source>
        <dbReference type="Proteomes" id="UP001596505"/>
    </source>
</evidence>
<feature type="domain" description="PIN" evidence="4">
    <location>
        <begin position="12"/>
        <end position="144"/>
    </location>
</feature>
<keyword evidence="2" id="KW-0067">ATP-binding</keyword>
<dbReference type="InterPro" id="IPR029060">
    <property type="entry name" value="PIN-like_dom_sf"/>
</dbReference>
<name>A0ABW2PXG6_9BACL</name>
<evidence type="ECO:0000313" key="5">
    <source>
        <dbReference type="EMBL" id="MFC7392415.1"/>
    </source>
</evidence>
<dbReference type="InterPro" id="IPR027417">
    <property type="entry name" value="P-loop_NTPase"/>
</dbReference>
<dbReference type="Proteomes" id="UP001596505">
    <property type="component" value="Unassembled WGS sequence"/>
</dbReference>
<dbReference type="Pfam" id="PF02562">
    <property type="entry name" value="PhoH"/>
    <property type="match status" value="1"/>
</dbReference>
<dbReference type="RefSeq" id="WP_380964508.1">
    <property type="nucleotide sequence ID" value="NZ_JBHTCO010000004.1"/>
</dbReference>
<comment type="similarity">
    <text evidence="3">In the N-terminal section; belongs to the PINc/VapC protein family.</text>
</comment>
<dbReference type="EMBL" id="JBHTCO010000004">
    <property type="protein sequence ID" value="MFC7392415.1"/>
    <property type="molecule type" value="Genomic_DNA"/>
</dbReference>
<dbReference type="Gene3D" id="3.40.50.1010">
    <property type="entry name" value="5'-nuclease"/>
    <property type="match status" value="1"/>
</dbReference>
<evidence type="ECO:0000256" key="1">
    <source>
        <dbReference type="ARBA" id="ARBA00022741"/>
    </source>
</evidence>
<protein>
    <submittedName>
        <fullName evidence="5">PhoH family protein</fullName>
    </submittedName>
</protein>
<dbReference type="Pfam" id="PF13638">
    <property type="entry name" value="PIN_4"/>
    <property type="match status" value="1"/>
</dbReference>
<keyword evidence="6" id="KW-1185">Reference proteome</keyword>
<organism evidence="5 6">
    <name type="scientific">Scopulibacillus cellulosilyticus</name>
    <dbReference type="NCBI Taxonomy" id="2665665"/>
    <lineage>
        <taxon>Bacteria</taxon>
        <taxon>Bacillati</taxon>
        <taxon>Bacillota</taxon>
        <taxon>Bacilli</taxon>
        <taxon>Bacillales</taxon>
        <taxon>Sporolactobacillaceae</taxon>
        <taxon>Scopulibacillus</taxon>
    </lineage>
</organism>
<dbReference type="CDD" id="cd09883">
    <property type="entry name" value="PIN_VapC_PhoHL-ATPase"/>
    <property type="match status" value="1"/>
</dbReference>
<evidence type="ECO:0000256" key="2">
    <source>
        <dbReference type="ARBA" id="ARBA00022840"/>
    </source>
</evidence>
<proteinExistence type="inferred from homology"/>
<evidence type="ECO:0000259" key="4">
    <source>
        <dbReference type="SMART" id="SM00670"/>
    </source>
</evidence>
<accession>A0ABW2PXG6</accession>